<dbReference type="AlphaFoldDB" id="A0A1Y0IJD4"/>
<gene>
    <name evidence="2" type="ORF">CBW65_05590</name>
</gene>
<sequence length="271" mass="30645">MIPKLWLLAKRDLAFGFGVNRYKMLAVILIFVFVAWIQHYNFTQGTVQANLYDFYFEALKGIGFETEIPVIWLFVQLYIAYLVGHYPQDDLLGSGPYLLTRSGSRNLWWISKLIWVTVTVTAFYLLAFLTILIVAAITHPLSLSWSEYAGMEMLPLLTDTVHPLVFVIQTFGLWLSSSLALSFLQTTLSLVLKPIFSYLATAALILASLFYPSALLPGSHSMWLRHTLFEAERGISLELSFFYNAAAIVVCAVLGCLMFQKVDVLSKEDTE</sequence>
<feature type="transmembrane region" description="Helical" evidence="1">
    <location>
        <begin position="195"/>
        <end position="214"/>
    </location>
</feature>
<accession>A0A1Y0IJD4</accession>
<proteinExistence type="predicted"/>
<dbReference type="Proteomes" id="UP000195437">
    <property type="component" value="Chromosome"/>
</dbReference>
<feature type="transmembrane region" description="Helical" evidence="1">
    <location>
        <begin position="21"/>
        <end position="42"/>
    </location>
</feature>
<name>A0A1Y0IJD4_9BACL</name>
<keyword evidence="3" id="KW-1185">Reference proteome</keyword>
<reference evidence="3" key="1">
    <citation type="submission" date="2017-05" db="EMBL/GenBank/DDBJ databases">
        <authorList>
            <person name="Sung H."/>
        </authorList>
    </citation>
    <scope>NUCLEOTIDE SEQUENCE [LARGE SCALE GENOMIC DNA]</scope>
    <source>
        <strain evidence="3">AR23208</strain>
    </source>
</reference>
<keyword evidence="1" id="KW-0472">Membrane</keyword>
<keyword evidence="1" id="KW-0812">Transmembrane</keyword>
<organism evidence="2 3">
    <name type="scientific">Tumebacillus avium</name>
    <dbReference type="NCBI Taxonomy" id="1903704"/>
    <lineage>
        <taxon>Bacteria</taxon>
        <taxon>Bacillati</taxon>
        <taxon>Bacillota</taxon>
        <taxon>Bacilli</taxon>
        <taxon>Bacillales</taxon>
        <taxon>Alicyclobacillaceae</taxon>
        <taxon>Tumebacillus</taxon>
    </lineage>
</organism>
<evidence type="ECO:0000313" key="2">
    <source>
        <dbReference type="EMBL" id="ARU60612.1"/>
    </source>
</evidence>
<dbReference type="RefSeq" id="WP_087456004.1">
    <property type="nucleotide sequence ID" value="NZ_CP021434.1"/>
</dbReference>
<dbReference type="EMBL" id="CP021434">
    <property type="protein sequence ID" value="ARU60612.1"/>
    <property type="molecule type" value="Genomic_DNA"/>
</dbReference>
<feature type="transmembrane region" description="Helical" evidence="1">
    <location>
        <begin position="241"/>
        <end position="259"/>
    </location>
</feature>
<feature type="transmembrane region" description="Helical" evidence="1">
    <location>
        <begin position="113"/>
        <end position="141"/>
    </location>
</feature>
<protein>
    <submittedName>
        <fullName evidence="2">Uncharacterized protein</fullName>
    </submittedName>
</protein>
<keyword evidence="1" id="KW-1133">Transmembrane helix</keyword>
<dbReference type="KEGG" id="tum:CBW65_05590"/>
<feature type="transmembrane region" description="Helical" evidence="1">
    <location>
        <begin position="161"/>
        <end position="183"/>
    </location>
</feature>
<evidence type="ECO:0000313" key="3">
    <source>
        <dbReference type="Proteomes" id="UP000195437"/>
    </source>
</evidence>
<dbReference type="OrthoDB" id="2962243at2"/>
<evidence type="ECO:0000256" key="1">
    <source>
        <dbReference type="SAM" id="Phobius"/>
    </source>
</evidence>